<accession>A0ABD2L4D6</accession>
<sequence length="249" mass="27751">MFSLRGDSLDQLQSVESATMPLRFGLIGAEKLKIIGYNKMFLNGPNPPNPSLDTHRFVVERQNLCAFLQDCVRSCAQSSFFNADLLRYELPPELAPSPLPLLFSARLIRCENSTVDPNAIFELRVDYQWSEIGEKMPQNVAFNTKIATQSGHGVDVSLLSAEPPAKWVGEQCALSWEFRELLTTNGTLKATFKCSDGLLLANTYAQFQFSDTSLSGAQIHLDDHSGFVLSVFRKKLLSGKYFCEPSADR</sequence>
<feature type="domain" description="Muniscin C-terminal" evidence="1">
    <location>
        <begin position="18"/>
        <end position="244"/>
    </location>
</feature>
<dbReference type="Proteomes" id="UP001620626">
    <property type="component" value="Unassembled WGS sequence"/>
</dbReference>
<evidence type="ECO:0000259" key="1">
    <source>
        <dbReference type="Pfam" id="PF10291"/>
    </source>
</evidence>
<dbReference type="InterPro" id="IPR018808">
    <property type="entry name" value="Muniscin_C"/>
</dbReference>
<gene>
    <name evidence="2" type="ORF">niasHT_015693</name>
</gene>
<organism evidence="2 3">
    <name type="scientific">Heterodera trifolii</name>
    <dbReference type="NCBI Taxonomy" id="157864"/>
    <lineage>
        <taxon>Eukaryota</taxon>
        <taxon>Metazoa</taxon>
        <taxon>Ecdysozoa</taxon>
        <taxon>Nematoda</taxon>
        <taxon>Chromadorea</taxon>
        <taxon>Rhabditida</taxon>
        <taxon>Tylenchina</taxon>
        <taxon>Tylenchomorpha</taxon>
        <taxon>Tylenchoidea</taxon>
        <taxon>Heteroderidae</taxon>
        <taxon>Heteroderinae</taxon>
        <taxon>Heterodera</taxon>
    </lineage>
</organism>
<comment type="caution">
    <text evidence="2">The sequence shown here is derived from an EMBL/GenBank/DDBJ whole genome shotgun (WGS) entry which is preliminary data.</text>
</comment>
<dbReference type="AlphaFoldDB" id="A0ABD2L4D6"/>
<proteinExistence type="predicted"/>
<keyword evidence="3" id="KW-1185">Reference proteome</keyword>
<dbReference type="EMBL" id="JBICBT010000549">
    <property type="protein sequence ID" value="KAL3110090.1"/>
    <property type="molecule type" value="Genomic_DNA"/>
</dbReference>
<evidence type="ECO:0000313" key="3">
    <source>
        <dbReference type="Proteomes" id="UP001620626"/>
    </source>
</evidence>
<dbReference type="Pfam" id="PF10291">
    <property type="entry name" value="muHD"/>
    <property type="match status" value="1"/>
</dbReference>
<protein>
    <recommendedName>
        <fullName evidence="1">Muniscin C-terminal domain-containing protein</fullName>
    </recommendedName>
</protein>
<reference evidence="2 3" key="1">
    <citation type="submission" date="2024-10" db="EMBL/GenBank/DDBJ databases">
        <authorList>
            <person name="Kim D."/>
        </authorList>
    </citation>
    <scope>NUCLEOTIDE SEQUENCE [LARGE SCALE GENOMIC DNA]</scope>
    <source>
        <strain evidence="2">BH-2024</strain>
    </source>
</reference>
<name>A0ABD2L4D6_9BILA</name>
<evidence type="ECO:0000313" key="2">
    <source>
        <dbReference type="EMBL" id="KAL3110090.1"/>
    </source>
</evidence>